<gene>
    <name evidence="6" type="ORF">CTKZ_35430</name>
</gene>
<evidence type="ECO:0000256" key="3">
    <source>
        <dbReference type="ARBA" id="ARBA00023014"/>
    </source>
</evidence>
<dbReference type="Proteomes" id="UP000288246">
    <property type="component" value="Unassembled WGS sequence"/>
</dbReference>
<dbReference type="GO" id="GO:0051537">
    <property type="term" value="F:2 iron, 2 sulfur cluster binding"/>
    <property type="evidence" value="ECO:0007669"/>
    <property type="project" value="UniProtKB-KW"/>
</dbReference>
<dbReference type="Pfam" id="PF00970">
    <property type="entry name" value="FAD_binding_6"/>
    <property type="match status" value="1"/>
</dbReference>
<organism evidence="6 7">
    <name type="scientific">Cellulomonas algicola</name>
    <dbReference type="NCBI Taxonomy" id="2071633"/>
    <lineage>
        <taxon>Bacteria</taxon>
        <taxon>Bacillati</taxon>
        <taxon>Actinomycetota</taxon>
        <taxon>Actinomycetes</taxon>
        <taxon>Micrococcales</taxon>
        <taxon>Cellulomonadaceae</taxon>
        <taxon>Cellulomonas</taxon>
    </lineage>
</organism>
<dbReference type="InterPro" id="IPR017938">
    <property type="entry name" value="Riboflavin_synthase-like_b-brl"/>
</dbReference>
<proteinExistence type="predicted"/>
<dbReference type="AlphaFoldDB" id="A0A401V531"/>
<evidence type="ECO:0000256" key="4">
    <source>
        <dbReference type="SAM" id="MobiDB-lite"/>
    </source>
</evidence>
<comment type="cofactor">
    <cofactor evidence="1">
        <name>FAD</name>
        <dbReference type="ChEBI" id="CHEBI:57692"/>
    </cofactor>
</comment>
<dbReference type="Gene3D" id="2.40.30.10">
    <property type="entry name" value="Translation factors"/>
    <property type="match status" value="1"/>
</dbReference>
<dbReference type="PANTHER" id="PTHR47354">
    <property type="entry name" value="NADH OXIDOREDUCTASE HCR"/>
    <property type="match status" value="1"/>
</dbReference>
<dbReference type="InterPro" id="IPR001433">
    <property type="entry name" value="OxRdtase_FAD/NAD-bd"/>
</dbReference>
<dbReference type="InterPro" id="IPR050415">
    <property type="entry name" value="MRET"/>
</dbReference>
<protein>
    <submittedName>
        <fullName evidence="6">Oxidoreductase</fullName>
    </submittedName>
</protein>
<dbReference type="InterPro" id="IPR039261">
    <property type="entry name" value="FNR_nucleotide-bd"/>
</dbReference>
<feature type="domain" description="FAD-binding FR-type" evidence="5">
    <location>
        <begin position="24"/>
        <end position="137"/>
    </location>
</feature>
<keyword evidence="3" id="KW-0411">Iron-sulfur</keyword>
<dbReference type="PANTHER" id="PTHR47354:SF5">
    <property type="entry name" value="PROTEIN RFBI"/>
    <property type="match status" value="1"/>
</dbReference>
<dbReference type="GO" id="GO:0016491">
    <property type="term" value="F:oxidoreductase activity"/>
    <property type="evidence" value="ECO:0007669"/>
    <property type="project" value="InterPro"/>
</dbReference>
<evidence type="ECO:0000256" key="2">
    <source>
        <dbReference type="ARBA" id="ARBA00022714"/>
    </source>
</evidence>
<name>A0A401V531_9CELL</name>
<sequence>MGRLNAEPDDEAAPVSPDDAPYRLPWRVATLVATHRETPTATTLELDVPGWRGAMAGQHVDVRLTAEDGYSTQRSYSLASPGTLGLPAGADVDGSPERIALTVQVVEDGEVSPYLTQDLVAGDQIELRGPIGNWFVWHATDPHPVQLVAGGSGLVPLMSMLRTRRRAGSRAPFRLVVSVRTPLDAIYADELATFDDVEVTRVWTRRGPPGWAGRVGRVDAELLAQVCVPPDERPHVYVCGPTPFVETVADLLVDLGHDPERIRTERFGPTGS</sequence>
<dbReference type="InterPro" id="IPR008333">
    <property type="entry name" value="Cbr1-like_FAD-bd_dom"/>
</dbReference>
<evidence type="ECO:0000256" key="1">
    <source>
        <dbReference type="ARBA" id="ARBA00001974"/>
    </source>
</evidence>
<evidence type="ECO:0000259" key="5">
    <source>
        <dbReference type="PROSITE" id="PS51384"/>
    </source>
</evidence>
<reference evidence="6 7" key="1">
    <citation type="submission" date="2018-11" db="EMBL/GenBank/DDBJ databases">
        <title>Draft genome sequence of Cellulomonas takizawaensis strain TKZ-21.</title>
        <authorList>
            <person name="Yamamura H."/>
            <person name="Hayashi T."/>
            <person name="Hamada M."/>
            <person name="Serisawa Y."/>
            <person name="Matsuyama K."/>
            <person name="Nakagawa Y."/>
            <person name="Otoguro M."/>
            <person name="Yanagida F."/>
            <person name="Hayakawa M."/>
        </authorList>
    </citation>
    <scope>NUCLEOTIDE SEQUENCE [LARGE SCALE GENOMIC DNA]</scope>
    <source>
        <strain evidence="6 7">TKZ-21</strain>
    </source>
</reference>
<feature type="region of interest" description="Disordered" evidence="4">
    <location>
        <begin position="1"/>
        <end position="20"/>
    </location>
</feature>
<dbReference type="SUPFAM" id="SSF52343">
    <property type="entry name" value="Ferredoxin reductase-like, C-terminal NADP-linked domain"/>
    <property type="match status" value="1"/>
</dbReference>
<dbReference type="SUPFAM" id="SSF63380">
    <property type="entry name" value="Riboflavin synthase domain-like"/>
    <property type="match status" value="1"/>
</dbReference>
<keyword evidence="2" id="KW-0001">2Fe-2S</keyword>
<evidence type="ECO:0000313" key="7">
    <source>
        <dbReference type="Proteomes" id="UP000288246"/>
    </source>
</evidence>
<keyword evidence="2" id="KW-0408">Iron</keyword>
<dbReference type="EMBL" id="BHYL01000395">
    <property type="protein sequence ID" value="GCD21981.1"/>
    <property type="molecule type" value="Genomic_DNA"/>
</dbReference>
<dbReference type="PROSITE" id="PS51384">
    <property type="entry name" value="FAD_FR"/>
    <property type="match status" value="1"/>
</dbReference>
<keyword evidence="7" id="KW-1185">Reference proteome</keyword>
<dbReference type="RefSeq" id="WP_235843572.1">
    <property type="nucleotide sequence ID" value="NZ_BHYL01000395.1"/>
</dbReference>
<dbReference type="PRINTS" id="PR00406">
    <property type="entry name" value="CYTB5RDTASE"/>
</dbReference>
<accession>A0A401V531</accession>
<dbReference type="Gene3D" id="3.40.50.80">
    <property type="entry name" value="Nucleotide-binding domain of ferredoxin-NADP reductase (FNR) module"/>
    <property type="match status" value="1"/>
</dbReference>
<evidence type="ECO:0000313" key="6">
    <source>
        <dbReference type="EMBL" id="GCD21981.1"/>
    </source>
</evidence>
<keyword evidence="2" id="KW-0479">Metal-binding</keyword>
<comment type="caution">
    <text evidence="6">The sequence shown here is derived from an EMBL/GenBank/DDBJ whole genome shotgun (WGS) entry which is preliminary data.</text>
</comment>
<dbReference type="InterPro" id="IPR017927">
    <property type="entry name" value="FAD-bd_FR_type"/>
</dbReference>
<dbReference type="Pfam" id="PF00175">
    <property type="entry name" value="NAD_binding_1"/>
    <property type="match status" value="1"/>
</dbReference>
<dbReference type="CDD" id="cd06217">
    <property type="entry name" value="FNR_iron_sulfur_binding_3"/>
    <property type="match status" value="1"/>
</dbReference>